<dbReference type="RefSeq" id="WP_076168170.1">
    <property type="nucleotide sequence ID" value="NZ_JBEZVB010000047.1"/>
</dbReference>
<feature type="coiled-coil region" evidence="1">
    <location>
        <begin position="5"/>
        <end position="56"/>
    </location>
</feature>
<dbReference type="EMBL" id="MQUQ01000031">
    <property type="protein sequence ID" value="OLZ43565.1"/>
    <property type="molecule type" value="Genomic_DNA"/>
</dbReference>
<evidence type="ECO:0000256" key="1">
    <source>
        <dbReference type="SAM" id="Coils"/>
    </source>
</evidence>
<evidence type="ECO:0000256" key="2">
    <source>
        <dbReference type="SAM" id="MobiDB-lite"/>
    </source>
</evidence>
<reference evidence="3 4" key="1">
    <citation type="submission" date="2016-01" db="EMBL/GenBank/DDBJ databases">
        <title>Amycolatopsis coloradensis genome sequencing and assembly.</title>
        <authorList>
            <person name="Mayilraj S."/>
        </authorList>
    </citation>
    <scope>NUCLEOTIDE SEQUENCE [LARGE SCALE GENOMIC DNA]</scope>
    <source>
        <strain evidence="3 4">DSM 44225</strain>
    </source>
</reference>
<keyword evidence="1" id="KW-0175">Coiled coil</keyword>
<evidence type="ECO:0000313" key="4">
    <source>
        <dbReference type="Proteomes" id="UP000187486"/>
    </source>
</evidence>
<organism evidence="3 4">
    <name type="scientific">Amycolatopsis coloradensis</name>
    <dbReference type="NCBI Taxonomy" id="76021"/>
    <lineage>
        <taxon>Bacteria</taxon>
        <taxon>Bacillati</taxon>
        <taxon>Actinomycetota</taxon>
        <taxon>Actinomycetes</taxon>
        <taxon>Pseudonocardiales</taxon>
        <taxon>Pseudonocardiaceae</taxon>
        <taxon>Amycolatopsis</taxon>
    </lineage>
</organism>
<dbReference type="AlphaFoldDB" id="A0A1R0KEM4"/>
<dbReference type="Proteomes" id="UP000187486">
    <property type="component" value="Unassembled WGS sequence"/>
</dbReference>
<sequence>MGNVIDAAAALQKQKEAERKQQEADQLALIEPLARAASLAAELAELHARARKARKDAPSGLHAELDAVVSATGGAAAAAADTQTRAWNAAKAGGWSARDLRAIGLKPGRVKPAAAAEAAAGPAPSNEDQARAVSA</sequence>
<feature type="region of interest" description="Disordered" evidence="2">
    <location>
        <begin position="111"/>
        <end position="135"/>
    </location>
</feature>
<comment type="caution">
    <text evidence="3">The sequence shown here is derived from an EMBL/GenBank/DDBJ whole genome shotgun (WGS) entry which is preliminary data.</text>
</comment>
<feature type="compositionally biased region" description="Low complexity" evidence="2">
    <location>
        <begin position="112"/>
        <end position="124"/>
    </location>
</feature>
<evidence type="ECO:0000313" key="3">
    <source>
        <dbReference type="EMBL" id="OLZ43565.1"/>
    </source>
</evidence>
<accession>A0A1R0KEM4</accession>
<proteinExistence type="predicted"/>
<protein>
    <submittedName>
        <fullName evidence="3">Uncharacterized protein</fullName>
    </submittedName>
</protein>
<name>A0A1R0KEM4_9PSEU</name>
<keyword evidence="4" id="KW-1185">Reference proteome</keyword>
<gene>
    <name evidence="3" type="ORF">BS329_38575</name>
</gene>